<proteinExistence type="inferred from homology"/>
<feature type="region of interest" description="Disordered" evidence="7">
    <location>
        <begin position="976"/>
        <end position="1065"/>
    </location>
</feature>
<feature type="region of interest" description="Disordered" evidence="7">
    <location>
        <begin position="1092"/>
        <end position="1156"/>
    </location>
</feature>
<comment type="subcellular location">
    <subcellularLocation>
        <location evidence="1">Cell projection</location>
        <location evidence="1">Cilium</location>
    </subcellularLocation>
</comment>
<feature type="compositionally biased region" description="Basic and acidic residues" evidence="7">
    <location>
        <begin position="1006"/>
        <end position="1022"/>
    </location>
</feature>
<reference evidence="10" key="2">
    <citation type="submission" date="2015-08" db="UniProtKB">
        <authorList>
            <consortium name="WormBaseParasite"/>
        </authorList>
    </citation>
    <scope>IDENTIFICATION</scope>
</reference>
<comment type="similarity">
    <text evidence="2">Belongs to the RPGRIP1 family.</text>
</comment>
<dbReference type="GO" id="GO:0035869">
    <property type="term" value="C:ciliary transition zone"/>
    <property type="evidence" value="ECO:0007669"/>
    <property type="project" value="TreeGrafter"/>
</dbReference>
<feature type="compositionally biased region" description="Low complexity" evidence="7">
    <location>
        <begin position="772"/>
        <end position="785"/>
    </location>
</feature>
<feature type="compositionally biased region" description="Polar residues" evidence="7">
    <location>
        <begin position="1132"/>
        <end position="1141"/>
    </location>
</feature>
<evidence type="ECO:0000256" key="3">
    <source>
        <dbReference type="ARBA" id="ARBA00023054"/>
    </source>
</evidence>
<dbReference type="WBParaSite" id="SVE_1973700.1">
    <property type="protein sequence ID" value="SVE_1973700.1"/>
    <property type="gene ID" value="SVE_1973700"/>
</dbReference>
<dbReference type="GO" id="GO:1905515">
    <property type="term" value="P:non-motile cilium assembly"/>
    <property type="evidence" value="ECO:0007669"/>
    <property type="project" value="TreeGrafter"/>
</dbReference>
<evidence type="ECO:0000256" key="7">
    <source>
        <dbReference type="SAM" id="MobiDB-lite"/>
    </source>
</evidence>
<evidence type="ECO:0000256" key="4">
    <source>
        <dbReference type="ARBA" id="ARBA00023069"/>
    </source>
</evidence>
<evidence type="ECO:0000256" key="1">
    <source>
        <dbReference type="ARBA" id="ARBA00004138"/>
    </source>
</evidence>
<dbReference type="PANTHER" id="PTHR14240">
    <property type="entry name" value="RETINITIS PIGMENTOSA GTPASE REGULATOR-INTERACTING PROTEIN"/>
    <property type="match status" value="1"/>
</dbReference>
<dbReference type="Proteomes" id="UP000035680">
    <property type="component" value="Unassembled WGS sequence"/>
</dbReference>
<reference evidence="9" key="1">
    <citation type="submission" date="2014-07" db="EMBL/GenBank/DDBJ databases">
        <authorList>
            <person name="Martin A.A"/>
            <person name="De Silva N."/>
        </authorList>
    </citation>
    <scope>NUCLEOTIDE SEQUENCE</scope>
</reference>
<feature type="domain" description="RPGR-interacting protein 1 first C2" evidence="8">
    <location>
        <begin position="578"/>
        <end position="689"/>
    </location>
</feature>
<organism evidence="9 10">
    <name type="scientific">Strongyloides venezuelensis</name>
    <name type="common">Threadworm</name>
    <dbReference type="NCBI Taxonomy" id="75913"/>
    <lineage>
        <taxon>Eukaryota</taxon>
        <taxon>Metazoa</taxon>
        <taxon>Ecdysozoa</taxon>
        <taxon>Nematoda</taxon>
        <taxon>Chromadorea</taxon>
        <taxon>Rhabditida</taxon>
        <taxon>Tylenchina</taxon>
        <taxon>Panagrolaimomorpha</taxon>
        <taxon>Strongyloidoidea</taxon>
        <taxon>Strongyloididae</taxon>
        <taxon>Strongyloides</taxon>
    </lineage>
</organism>
<sequence>MVGRPPIETWNRGELEDKYLKVYYSEFELKKKNKFLENELKKQNTKIRKKITGESNDESKEQQIIINSLKHEKEILIQKMTTLKQQLLAYTTPQMRQVGLNLLTSRHTNMATLRTLMTTGGRHSAKMIIGTGKLNNKHNEEINDLHNDVIDKNVQLIDKEKISSNSLNLQLNDNDLTTEIRMLKNGIEKKGLGKESDNNINMQNSDKEICSQLKINYIKVNRELRAKNDEAILLQKELEGKILMINNLQQELNNLLNENNILKKENKLSNKTLKDLEKKLQLNIEGMENNTQSPPDIMNNFKNGKSKVEKPVLEAEIRQLKDEILSLKEINERLIKNSFEQENSGKVKIDQLNSLKGTIETLNEKIVEFKSNNEELEKRIQYLNIEKKALEKHLTNISHNIDINKSNLELKTVLNELSQISHSKENTINLNKNVNYLFDNINTMLKKYAEEDGLTDNKEYEYKKIFEEMHEEMEKLRNLLVLQHSINEKQVEEIKILKMNNRLLSEELTKRKLRIEEINTKHNLEINKLKGQFSRKYDLPYNIDIYPEPFPPIQSHEIRAINEMSVILKGIQFDDGFSTNSQNIYFISLEFFNFEILTTPTFSGLSCSFEYTAIYDLLVSELLVYYMENEGIHVELYKVVGSDCNKLGTGIILLKSLFKTPKVLENDVIIYNLTDKVKIGSIRYNIILTDAIFECIKEGYKNLYFNDNIKDVVKENISTQASLNNIIIESNENNINISSVENSIPFNDTKQFIMKEKIPTIIDKQKESTKTNISEKNNRSISSKNSSKDKSSQLISKPEEESNSESSDKELNAPEICINVDIYAISNITEITNNPNITTFIAYQIPGHHAFLSDPVKGPNPMYNCHKEWNISLNNESINNLKNESIFIYIVDADKCSKTLSDNNIFEEAVLCYSNIDVNNMELNKPLYGDFDTYLGNGQKSEIKLRLAIYIGEKKEEKDFFDKSLSNSIDEDKKEELVKDNTLNKNSMDMNRSSKTSSTASSDTRTYTKNDSPRADTNESHNNKFSQDNSLVKAPIKKTLPKQLKPIVVPRKQKVNEESASSNSSIVTVTEMKIGDSKPLCSLPQITTSINVQNLDNENDSNVKESTERENSINSSEVKSHRDSNSPKSDKTSVSNSSNRNEISHNKKGVGFMSPLHHSISPSTSITSNSSFIKSEKKVKLLKKKEPSLYDNEMMKSIRPITHYSTSMNNDVNGASQKATLNINIVSFFTTENFYYVHGNNIKCKVFFEWQIIDINHDLCETKQSFSIPRYPNIPVFMENKNKYILTNRQVELLEQWQELGNKLTFTMVSDPGDDGECDDIGMASMDLQYIGIGHLIELKVFSNEGDWVASVNVDVSINYI</sequence>
<dbReference type="SUPFAM" id="SSF49562">
    <property type="entry name" value="C2 domain (Calcium/lipid-binding domain, CaLB)"/>
    <property type="match status" value="2"/>
</dbReference>
<dbReference type="GO" id="GO:0005856">
    <property type="term" value="C:cytoskeleton"/>
    <property type="evidence" value="ECO:0007669"/>
    <property type="project" value="UniProtKB-ARBA"/>
</dbReference>
<keyword evidence="3 6" id="KW-0175">Coiled coil</keyword>
<dbReference type="Gene3D" id="2.60.40.150">
    <property type="entry name" value="C2 domain"/>
    <property type="match status" value="2"/>
</dbReference>
<dbReference type="InterPro" id="IPR035892">
    <property type="entry name" value="C2_domain_sf"/>
</dbReference>
<evidence type="ECO:0000313" key="10">
    <source>
        <dbReference type="WBParaSite" id="SVE_1973700.1"/>
    </source>
</evidence>
<evidence type="ECO:0000256" key="6">
    <source>
        <dbReference type="SAM" id="Coils"/>
    </source>
</evidence>
<dbReference type="InterPro" id="IPR031139">
    <property type="entry name" value="RPGRIP1_fam"/>
</dbReference>
<protein>
    <submittedName>
        <fullName evidence="10">C2-C2_1 domain-containing protein</fullName>
    </submittedName>
</protein>
<keyword evidence="4" id="KW-0969">Cilium</keyword>
<evidence type="ECO:0000256" key="2">
    <source>
        <dbReference type="ARBA" id="ARBA00006042"/>
    </source>
</evidence>
<feature type="region of interest" description="Disordered" evidence="7">
    <location>
        <begin position="764"/>
        <end position="809"/>
    </location>
</feature>
<feature type="compositionally biased region" description="Basic and acidic residues" evidence="7">
    <location>
        <begin position="1118"/>
        <end position="1131"/>
    </location>
</feature>
<evidence type="ECO:0000313" key="9">
    <source>
        <dbReference type="Proteomes" id="UP000035680"/>
    </source>
</evidence>
<keyword evidence="9" id="KW-1185">Reference proteome</keyword>
<evidence type="ECO:0000256" key="5">
    <source>
        <dbReference type="ARBA" id="ARBA00023273"/>
    </source>
</evidence>
<feature type="compositionally biased region" description="Polar residues" evidence="7">
    <location>
        <begin position="981"/>
        <end position="991"/>
    </location>
</feature>
<dbReference type="InterPro" id="IPR021656">
    <property type="entry name" value="C2-C2_1"/>
</dbReference>
<evidence type="ECO:0000259" key="8">
    <source>
        <dbReference type="Pfam" id="PF11618"/>
    </source>
</evidence>
<name>A0A0K0G4S6_STRVS</name>
<accession>A0A0K0G4S6</accession>
<feature type="coiled-coil region" evidence="6">
    <location>
        <begin position="221"/>
        <end position="393"/>
    </location>
</feature>
<feature type="compositionally biased region" description="Low complexity" evidence="7">
    <location>
        <begin position="993"/>
        <end position="1005"/>
    </location>
</feature>
<dbReference type="Pfam" id="PF11618">
    <property type="entry name" value="C2-C2_1"/>
    <property type="match status" value="1"/>
</dbReference>
<keyword evidence="5" id="KW-0966">Cell projection</keyword>
<feature type="compositionally biased region" description="Basic and acidic residues" evidence="7">
    <location>
        <begin position="1101"/>
        <end position="1111"/>
    </location>
</feature>
<feature type="coiled-coil region" evidence="6">
    <location>
        <begin position="26"/>
        <end position="86"/>
    </location>
</feature>
<dbReference type="PANTHER" id="PTHR14240:SF1">
    <property type="entry name" value="PROTEIN FANTOM-RELATED"/>
    <property type="match status" value="1"/>
</dbReference>
<dbReference type="STRING" id="75913.A0A0K0G4S6"/>